<evidence type="ECO:0000256" key="1">
    <source>
        <dbReference type="SAM" id="MobiDB-lite"/>
    </source>
</evidence>
<protein>
    <submittedName>
        <fullName evidence="2">Uncharacterized protein</fullName>
    </submittedName>
</protein>
<reference evidence="2 3" key="1">
    <citation type="submission" date="2020-08" db="EMBL/GenBank/DDBJ databases">
        <title>Novel species isolated from subtropical streams in China.</title>
        <authorList>
            <person name="Lu H."/>
        </authorList>
    </citation>
    <scope>NUCLEOTIDE SEQUENCE [LARGE SCALE GENOMIC DNA]</scope>
    <source>
        <strain evidence="2 3">NL8W</strain>
    </source>
</reference>
<dbReference type="Proteomes" id="UP000646911">
    <property type="component" value="Unassembled WGS sequence"/>
</dbReference>
<sequence length="78" mass="8462">MKTRSDMGDSSDTIRRYVTALLLTIVVFGLGYICGQQTGKAVPAFEKANGLSGPPSRASARSEFFQQQKPQRKAALIV</sequence>
<gene>
    <name evidence="2" type="ORF">H8L47_05220</name>
</gene>
<comment type="caution">
    <text evidence="2">The sequence shown here is derived from an EMBL/GenBank/DDBJ whole genome shotgun (WGS) entry which is preliminary data.</text>
</comment>
<evidence type="ECO:0000313" key="3">
    <source>
        <dbReference type="Proteomes" id="UP000646911"/>
    </source>
</evidence>
<accession>A0ABR6Z5X9</accession>
<keyword evidence="3" id="KW-1185">Reference proteome</keyword>
<proteinExistence type="predicted"/>
<dbReference type="RefSeq" id="WP_186952172.1">
    <property type="nucleotide sequence ID" value="NZ_JACOFX010000002.1"/>
</dbReference>
<dbReference type="EMBL" id="JACOFX010000002">
    <property type="protein sequence ID" value="MBC3906956.1"/>
    <property type="molecule type" value="Genomic_DNA"/>
</dbReference>
<feature type="region of interest" description="Disordered" evidence="1">
    <location>
        <begin position="48"/>
        <end position="78"/>
    </location>
</feature>
<evidence type="ECO:0000313" key="2">
    <source>
        <dbReference type="EMBL" id="MBC3906956.1"/>
    </source>
</evidence>
<organism evidence="2 3">
    <name type="scientific">Undibacterium umbellatum</name>
    <dbReference type="NCBI Taxonomy" id="2762300"/>
    <lineage>
        <taxon>Bacteria</taxon>
        <taxon>Pseudomonadati</taxon>
        <taxon>Pseudomonadota</taxon>
        <taxon>Betaproteobacteria</taxon>
        <taxon>Burkholderiales</taxon>
        <taxon>Oxalobacteraceae</taxon>
        <taxon>Undibacterium</taxon>
    </lineage>
</organism>
<name>A0ABR6Z5X9_9BURK</name>